<feature type="compositionally biased region" description="Acidic residues" evidence="1">
    <location>
        <begin position="79"/>
        <end position="88"/>
    </location>
</feature>
<sequence length="423" mass="47539">MASTHGLKRFWKKEHTLTVEEEGQSRSKSGTATQKASSKEDVHPHPHPLSVPRDHVKKEKTKKADPSAYEKEQNRNMDMDDENDNDESSSDRKVTRKRSILLKLMLPPEPAPVDSQLSLPPIDMYNPNPNPTAIVVPSAPSSSSRSREPKKAVSTATSSWTATKTTTMTTEETESRTVHMPWSWSWFGHGAREKGATSKQDKEQRRVKNGGKDTSEPLIRSLTVTETKTETVSRTVQAKAWISKLGWSTNDSSDVRQRRRPNGMSGAAGRGEDSELSEGMPRGAIEVGQREMVGELPQKLQHEQQQQSQTLQQEIIHQEIHNKTRTVSLVSVNVSDIFGLGKCLEVILAMMKAHEQFLSRQPLWLQCVIMSWEGLMMFLILWGLLRIVGLAEIVVWGADDLVRGTLSTVRRVGHAVQFYFAYH</sequence>
<keyword evidence="3" id="KW-1185">Reference proteome</keyword>
<feature type="compositionally biased region" description="Basic residues" evidence="1">
    <location>
        <begin position="1"/>
        <end position="12"/>
    </location>
</feature>
<evidence type="ECO:0000313" key="2">
    <source>
        <dbReference type="EMBL" id="GJJ69137.1"/>
    </source>
</evidence>
<feature type="compositionally biased region" description="Polar residues" evidence="1">
    <location>
        <begin position="26"/>
        <end position="36"/>
    </location>
</feature>
<reference evidence="2" key="1">
    <citation type="submission" date="2021-11" db="EMBL/GenBank/DDBJ databases">
        <authorList>
            <person name="Herlambang A."/>
            <person name="Guo Y."/>
            <person name="Takashima Y."/>
            <person name="Nishizawa T."/>
        </authorList>
    </citation>
    <scope>NUCLEOTIDE SEQUENCE</scope>
    <source>
        <strain evidence="2">E1425</strain>
    </source>
</reference>
<comment type="caution">
    <text evidence="2">The sequence shown here is derived from an EMBL/GenBank/DDBJ whole genome shotgun (WGS) entry which is preliminary data.</text>
</comment>
<organism evidence="2 3">
    <name type="scientific">Entomortierella parvispora</name>
    <dbReference type="NCBI Taxonomy" id="205924"/>
    <lineage>
        <taxon>Eukaryota</taxon>
        <taxon>Fungi</taxon>
        <taxon>Fungi incertae sedis</taxon>
        <taxon>Mucoromycota</taxon>
        <taxon>Mortierellomycotina</taxon>
        <taxon>Mortierellomycetes</taxon>
        <taxon>Mortierellales</taxon>
        <taxon>Mortierellaceae</taxon>
        <taxon>Entomortierella</taxon>
    </lineage>
</organism>
<protein>
    <submittedName>
        <fullName evidence="2">Uncharacterized protein</fullName>
    </submittedName>
</protein>
<gene>
    <name evidence="2" type="ORF">EMPS_01483</name>
</gene>
<dbReference type="AlphaFoldDB" id="A0A9P3H3N5"/>
<proteinExistence type="predicted"/>
<dbReference type="EMBL" id="BQFW01000002">
    <property type="protein sequence ID" value="GJJ69137.1"/>
    <property type="molecule type" value="Genomic_DNA"/>
</dbReference>
<name>A0A9P3H3N5_9FUNG</name>
<evidence type="ECO:0000313" key="3">
    <source>
        <dbReference type="Proteomes" id="UP000827284"/>
    </source>
</evidence>
<accession>A0A9P3H3N5</accession>
<reference evidence="2" key="2">
    <citation type="journal article" date="2022" name="Microbiol. Resour. Announc.">
        <title>Whole-Genome Sequence of Entomortierella parvispora E1425, a Mucoromycotan Fungus Associated with Burkholderiaceae-Related Endosymbiotic Bacteria.</title>
        <authorList>
            <person name="Herlambang A."/>
            <person name="Guo Y."/>
            <person name="Takashima Y."/>
            <person name="Narisawa K."/>
            <person name="Ohta H."/>
            <person name="Nishizawa T."/>
        </authorList>
    </citation>
    <scope>NUCLEOTIDE SEQUENCE</scope>
    <source>
        <strain evidence="2">E1425</strain>
    </source>
</reference>
<feature type="compositionally biased region" description="Basic and acidic residues" evidence="1">
    <location>
        <begin position="190"/>
        <end position="215"/>
    </location>
</feature>
<dbReference type="OrthoDB" id="2449091at2759"/>
<feature type="region of interest" description="Disordered" evidence="1">
    <location>
        <begin position="1"/>
        <end position="216"/>
    </location>
</feature>
<feature type="compositionally biased region" description="Low complexity" evidence="1">
    <location>
        <begin position="152"/>
        <end position="170"/>
    </location>
</feature>
<dbReference type="Proteomes" id="UP000827284">
    <property type="component" value="Unassembled WGS sequence"/>
</dbReference>
<evidence type="ECO:0000256" key="1">
    <source>
        <dbReference type="SAM" id="MobiDB-lite"/>
    </source>
</evidence>
<feature type="compositionally biased region" description="Basic and acidic residues" evidence="1">
    <location>
        <begin position="52"/>
        <end position="78"/>
    </location>
</feature>
<feature type="region of interest" description="Disordered" evidence="1">
    <location>
        <begin position="249"/>
        <end position="279"/>
    </location>
</feature>